<feature type="non-terminal residue" evidence="1">
    <location>
        <position position="99"/>
    </location>
</feature>
<proteinExistence type="predicted"/>
<gene>
    <name evidence="1" type="ORF">EZS28_040156</name>
</gene>
<dbReference type="AlphaFoldDB" id="A0A5J4U185"/>
<protein>
    <submittedName>
        <fullName evidence="1">Uncharacterized protein</fullName>
    </submittedName>
</protein>
<sequence length="99" mass="11542">MIGKKTTTYSSFSKRPILSTDQLRLNITKAFGERICTRVSHALEQYIQTNFKDQARFIWRQLQHQATVIVPFRTVAPVLAISHVYFKQLIDSETKVERT</sequence>
<reference evidence="1 2" key="1">
    <citation type="submission" date="2019-03" db="EMBL/GenBank/DDBJ databases">
        <title>Single cell metagenomics reveals metabolic interactions within the superorganism composed of flagellate Streblomastix strix and complex community of Bacteroidetes bacteria on its surface.</title>
        <authorList>
            <person name="Treitli S.C."/>
            <person name="Kolisko M."/>
            <person name="Husnik F."/>
            <person name="Keeling P."/>
            <person name="Hampl V."/>
        </authorList>
    </citation>
    <scope>NUCLEOTIDE SEQUENCE [LARGE SCALE GENOMIC DNA]</scope>
    <source>
        <strain evidence="1">ST1C</strain>
    </source>
</reference>
<accession>A0A5J4U185</accession>
<evidence type="ECO:0000313" key="1">
    <source>
        <dbReference type="EMBL" id="KAA6364317.1"/>
    </source>
</evidence>
<name>A0A5J4U185_9EUKA</name>
<dbReference type="EMBL" id="SNRW01021816">
    <property type="protein sequence ID" value="KAA6364317.1"/>
    <property type="molecule type" value="Genomic_DNA"/>
</dbReference>
<comment type="caution">
    <text evidence="1">The sequence shown here is derived from an EMBL/GenBank/DDBJ whole genome shotgun (WGS) entry which is preliminary data.</text>
</comment>
<organism evidence="1 2">
    <name type="scientific">Streblomastix strix</name>
    <dbReference type="NCBI Taxonomy" id="222440"/>
    <lineage>
        <taxon>Eukaryota</taxon>
        <taxon>Metamonada</taxon>
        <taxon>Preaxostyla</taxon>
        <taxon>Oxymonadida</taxon>
        <taxon>Streblomastigidae</taxon>
        <taxon>Streblomastix</taxon>
    </lineage>
</organism>
<evidence type="ECO:0000313" key="2">
    <source>
        <dbReference type="Proteomes" id="UP000324800"/>
    </source>
</evidence>
<dbReference type="Proteomes" id="UP000324800">
    <property type="component" value="Unassembled WGS sequence"/>
</dbReference>